<name>A0ABQ5UZ18_9PROT</name>
<proteinExistence type="predicted"/>
<feature type="domain" description="HIRAN" evidence="3">
    <location>
        <begin position="68"/>
        <end position="108"/>
    </location>
</feature>
<dbReference type="RefSeq" id="WP_284370181.1">
    <property type="nucleotide sequence ID" value="NZ_BSNJ01000002.1"/>
</dbReference>
<evidence type="ECO:0000313" key="5">
    <source>
        <dbReference type="Proteomes" id="UP001161390"/>
    </source>
</evidence>
<dbReference type="Proteomes" id="UP001161390">
    <property type="component" value="Unassembled WGS sequence"/>
</dbReference>
<dbReference type="EMBL" id="BSNJ01000002">
    <property type="protein sequence ID" value="GLQ20005.1"/>
    <property type="molecule type" value="Genomic_DNA"/>
</dbReference>
<accession>A0ABQ5UZ18</accession>
<evidence type="ECO:0000259" key="3">
    <source>
        <dbReference type="Pfam" id="PF08797"/>
    </source>
</evidence>
<comment type="caution">
    <text evidence="4">The sequence shown here is derived from an EMBL/GenBank/DDBJ whole genome shotgun (WGS) entry which is preliminary data.</text>
</comment>
<dbReference type="Pfam" id="PF08797">
    <property type="entry name" value="HIRAN"/>
    <property type="match status" value="1"/>
</dbReference>
<reference evidence="4" key="2">
    <citation type="submission" date="2023-01" db="EMBL/GenBank/DDBJ databases">
        <title>Draft genome sequence of Algimonas porphyrae strain NBRC 108216.</title>
        <authorList>
            <person name="Sun Q."/>
            <person name="Mori K."/>
        </authorList>
    </citation>
    <scope>NUCLEOTIDE SEQUENCE</scope>
    <source>
        <strain evidence="4">NBRC 108216</strain>
    </source>
</reference>
<evidence type="ECO:0000313" key="4">
    <source>
        <dbReference type="EMBL" id="GLQ20005.1"/>
    </source>
</evidence>
<dbReference type="InterPro" id="IPR014905">
    <property type="entry name" value="HIRAN"/>
</dbReference>
<evidence type="ECO:0000256" key="2">
    <source>
        <dbReference type="ARBA" id="ARBA00022801"/>
    </source>
</evidence>
<organism evidence="4 5">
    <name type="scientific">Algimonas porphyrae</name>
    <dbReference type="NCBI Taxonomy" id="1128113"/>
    <lineage>
        <taxon>Bacteria</taxon>
        <taxon>Pseudomonadati</taxon>
        <taxon>Pseudomonadota</taxon>
        <taxon>Alphaproteobacteria</taxon>
        <taxon>Maricaulales</taxon>
        <taxon>Robiginitomaculaceae</taxon>
        <taxon>Algimonas</taxon>
    </lineage>
</organism>
<reference evidence="4" key="1">
    <citation type="journal article" date="2014" name="Int. J. Syst. Evol. Microbiol.">
        <title>Complete genome of a new Firmicutes species belonging to the dominant human colonic microbiota ('Ruminococcus bicirculans') reveals two chromosomes and a selective capacity to utilize plant glucans.</title>
        <authorList>
            <consortium name="NISC Comparative Sequencing Program"/>
            <person name="Wegmann U."/>
            <person name="Louis P."/>
            <person name="Goesmann A."/>
            <person name="Henrissat B."/>
            <person name="Duncan S.H."/>
            <person name="Flint H.J."/>
        </authorList>
    </citation>
    <scope>NUCLEOTIDE SEQUENCE</scope>
    <source>
        <strain evidence="4">NBRC 108216</strain>
    </source>
</reference>
<sequence length="148" mass="16328">MSLFSKLFGNSKTEKPSALSKTSKMGFLDTGIKSYNYDVVGESNYQLALKDIAGGYRRESQYIECEAEIHLEPDNPYDPNAVKVVIENEVVGYIPAKDATRVGNSLRDFGLTGAYVDGQIRGGWKTNDSDVGHFGVKLKLPKVGRLNF</sequence>
<gene>
    <name evidence="4" type="ORF">GCM10007854_09600</name>
</gene>
<protein>
    <recommendedName>
        <fullName evidence="3">HIRAN domain-containing protein</fullName>
    </recommendedName>
</protein>
<keyword evidence="1" id="KW-0479">Metal-binding</keyword>
<keyword evidence="5" id="KW-1185">Reference proteome</keyword>
<keyword evidence="2" id="KW-0378">Hydrolase</keyword>
<evidence type="ECO:0000256" key="1">
    <source>
        <dbReference type="ARBA" id="ARBA00022723"/>
    </source>
</evidence>
<dbReference type="Gene3D" id="3.30.70.2330">
    <property type="match status" value="1"/>
</dbReference>